<evidence type="ECO:0000313" key="1">
    <source>
        <dbReference type="EMBL" id="ATJ81788.1"/>
    </source>
</evidence>
<proteinExistence type="predicted"/>
<keyword evidence="2" id="KW-1185">Reference proteome</keyword>
<dbReference type="AlphaFoldDB" id="A0A291P4J1"/>
<dbReference type="KEGG" id="hbe:BEI_0801"/>
<evidence type="ECO:0000313" key="2">
    <source>
        <dbReference type="Proteomes" id="UP000219993"/>
    </source>
</evidence>
<organism evidence="1 2">
    <name type="scientific">Halomonas beimenensis</name>
    <dbReference type="NCBI Taxonomy" id="475662"/>
    <lineage>
        <taxon>Bacteria</taxon>
        <taxon>Pseudomonadati</taxon>
        <taxon>Pseudomonadota</taxon>
        <taxon>Gammaproteobacteria</taxon>
        <taxon>Oceanospirillales</taxon>
        <taxon>Halomonadaceae</taxon>
        <taxon>Halomonas</taxon>
    </lineage>
</organism>
<sequence>MARLARLWPQSCRIRSIFARSAPLSIEGWQEQAPGAIPTCQPVSLDDGGVVFRIPRIPLLHTVEKPIPRVMS</sequence>
<gene>
    <name evidence="1" type="ORF">BEI_0801</name>
</gene>
<name>A0A291P4J1_9GAMM</name>
<dbReference type="EMBL" id="CP021435">
    <property type="protein sequence ID" value="ATJ81788.1"/>
    <property type="molecule type" value="Genomic_DNA"/>
</dbReference>
<protein>
    <submittedName>
        <fullName evidence="1">Uncharacterized protein</fullName>
    </submittedName>
</protein>
<accession>A0A291P4J1</accession>
<reference evidence="1 2" key="1">
    <citation type="journal article" date="2017" name="Sci. Rep.">
        <title>Revealing the Saline Adaptation Strategies of the Halophilic Bacterium Halomonas beimenensis through High-throughput Omics and Transposon Mutagenesis Approaches.</title>
        <authorList>
            <person name="Chen Y.H."/>
            <person name="Lin S.S."/>
            <person name="Shyu Y.T."/>
        </authorList>
    </citation>
    <scope>NUCLEOTIDE SEQUENCE [LARGE SCALE GENOMIC DNA]</scope>
    <source>
        <strain evidence="1 2">NTU-111</strain>
    </source>
</reference>
<dbReference type="Proteomes" id="UP000219993">
    <property type="component" value="Chromosome"/>
</dbReference>